<sequence length="113" mass="13132">GLDRVRGRLSTEEENFTKHCPIFVGRNNTAPWMFRRTANGKAERAVQKLTRILRKVCSEKQNKWHEYLHKALWAINITVNDLGYSPFQLVYGRDAVTPIELTLESYQVIIAKD</sequence>
<proteinExistence type="predicted"/>
<evidence type="ECO:0000313" key="1">
    <source>
        <dbReference type="EMBL" id="CAG8713215.1"/>
    </source>
</evidence>
<keyword evidence="2" id="KW-1185">Reference proteome</keyword>
<name>A0ACA9PM08_9GLOM</name>
<dbReference type="EMBL" id="CAJVPM010044063">
    <property type="protein sequence ID" value="CAG8713215.1"/>
    <property type="molecule type" value="Genomic_DNA"/>
</dbReference>
<evidence type="ECO:0000313" key="2">
    <source>
        <dbReference type="Proteomes" id="UP000789860"/>
    </source>
</evidence>
<gene>
    <name evidence="1" type="ORF">SCALOS_LOCUS10954</name>
</gene>
<feature type="non-terminal residue" evidence="1">
    <location>
        <position position="1"/>
    </location>
</feature>
<organism evidence="1 2">
    <name type="scientific">Scutellospora calospora</name>
    <dbReference type="NCBI Taxonomy" id="85575"/>
    <lineage>
        <taxon>Eukaryota</taxon>
        <taxon>Fungi</taxon>
        <taxon>Fungi incertae sedis</taxon>
        <taxon>Mucoromycota</taxon>
        <taxon>Glomeromycotina</taxon>
        <taxon>Glomeromycetes</taxon>
        <taxon>Diversisporales</taxon>
        <taxon>Gigasporaceae</taxon>
        <taxon>Scutellospora</taxon>
    </lineage>
</organism>
<protein>
    <submittedName>
        <fullName evidence="1">3415_t:CDS:1</fullName>
    </submittedName>
</protein>
<reference evidence="1" key="1">
    <citation type="submission" date="2021-06" db="EMBL/GenBank/DDBJ databases">
        <authorList>
            <person name="Kallberg Y."/>
            <person name="Tangrot J."/>
            <person name="Rosling A."/>
        </authorList>
    </citation>
    <scope>NUCLEOTIDE SEQUENCE</scope>
    <source>
        <strain evidence="1">AU212A</strain>
    </source>
</reference>
<dbReference type="Proteomes" id="UP000789860">
    <property type="component" value="Unassembled WGS sequence"/>
</dbReference>
<comment type="caution">
    <text evidence="1">The sequence shown here is derived from an EMBL/GenBank/DDBJ whole genome shotgun (WGS) entry which is preliminary data.</text>
</comment>
<accession>A0ACA9PM08</accession>
<feature type="non-terminal residue" evidence="1">
    <location>
        <position position="113"/>
    </location>
</feature>